<name>A0AAD9UYE0_ACRCE</name>
<reference evidence="2" key="2">
    <citation type="journal article" date="2023" name="Science">
        <title>Genomic signatures of disease resistance in endangered staghorn corals.</title>
        <authorList>
            <person name="Vollmer S.V."/>
            <person name="Selwyn J.D."/>
            <person name="Despard B.A."/>
            <person name="Roesel C.L."/>
        </authorList>
    </citation>
    <scope>NUCLEOTIDE SEQUENCE</scope>
    <source>
        <strain evidence="2">K2</strain>
    </source>
</reference>
<keyword evidence="3" id="KW-1185">Reference proteome</keyword>
<dbReference type="Proteomes" id="UP001249851">
    <property type="component" value="Unassembled WGS sequence"/>
</dbReference>
<dbReference type="EMBL" id="JARQWQ010000071">
    <property type="protein sequence ID" value="KAK2554282.1"/>
    <property type="molecule type" value="Genomic_DNA"/>
</dbReference>
<accession>A0AAD9UYE0</accession>
<organism evidence="2 3">
    <name type="scientific">Acropora cervicornis</name>
    <name type="common">Staghorn coral</name>
    <dbReference type="NCBI Taxonomy" id="6130"/>
    <lineage>
        <taxon>Eukaryota</taxon>
        <taxon>Metazoa</taxon>
        <taxon>Cnidaria</taxon>
        <taxon>Anthozoa</taxon>
        <taxon>Hexacorallia</taxon>
        <taxon>Scleractinia</taxon>
        <taxon>Astrocoeniina</taxon>
        <taxon>Acroporidae</taxon>
        <taxon>Acropora</taxon>
    </lineage>
</organism>
<protein>
    <submittedName>
        <fullName evidence="2">Uncharacterized protein</fullName>
    </submittedName>
</protein>
<gene>
    <name evidence="2" type="ORF">P5673_024287</name>
</gene>
<evidence type="ECO:0000313" key="2">
    <source>
        <dbReference type="EMBL" id="KAK2554282.1"/>
    </source>
</evidence>
<proteinExistence type="predicted"/>
<dbReference type="AlphaFoldDB" id="A0AAD9UYE0"/>
<evidence type="ECO:0000256" key="1">
    <source>
        <dbReference type="SAM" id="MobiDB-lite"/>
    </source>
</evidence>
<reference evidence="2" key="1">
    <citation type="journal article" date="2023" name="G3 (Bethesda)">
        <title>Whole genome assembly and annotation of the endangered Caribbean coral Acropora cervicornis.</title>
        <authorList>
            <person name="Selwyn J.D."/>
            <person name="Vollmer S.V."/>
        </authorList>
    </citation>
    <scope>NUCLEOTIDE SEQUENCE</scope>
    <source>
        <strain evidence="2">K2</strain>
    </source>
</reference>
<sequence>MLGLSSAAWLAKVYVADDRLVQDQTLQQNLPTKSNFTKTKPECKNVLRKKNSLIEKPNLVDHASNASRHSVQYGIHSRSGHDIGQI</sequence>
<evidence type="ECO:0000313" key="3">
    <source>
        <dbReference type="Proteomes" id="UP001249851"/>
    </source>
</evidence>
<comment type="caution">
    <text evidence="2">The sequence shown here is derived from an EMBL/GenBank/DDBJ whole genome shotgun (WGS) entry which is preliminary data.</text>
</comment>
<feature type="region of interest" description="Disordered" evidence="1">
    <location>
        <begin position="65"/>
        <end position="86"/>
    </location>
</feature>